<dbReference type="InterPro" id="IPR029479">
    <property type="entry name" value="Nitroreductase"/>
</dbReference>
<evidence type="ECO:0000259" key="1">
    <source>
        <dbReference type="Pfam" id="PF00881"/>
    </source>
</evidence>
<protein>
    <submittedName>
        <fullName evidence="2">Uncharacterized nitroreductase family protein CT0345</fullName>
    </submittedName>
</protein>
<feature type="domain" description="Nitroreductase" evidence="1">
    <location>
        <begin position="6"/>
        <end position="59"/>
    </location>
</feature>
<proteinExistence type="predicted"/>
<gene>
    <name evidence="2" type="ORF">MNBD_NITROSPIRAE02-345</name>
</gene>
<sequence length="82" mass="9360">MIEELIRKNRSCRRFYQDEAVTEETLKGLVNLARLSASAGNLQPLKYILSTDTEKNDKIFSCLTWAGYLQNWPGPPEGERPS</sequence>
<evidence type="ECO:0000313" key="2">
    <source>
        <dbReference type="EMBL" id="VAX29156.1"/>
    </source>
</evidence>
<dbReference type="EMBL" id="UOGH01000106">
    <property type="protein sequence ID" value="VAX29156.1"/>
    <property type="molecule type" value="Genomic_DNA"/>
</dbReference>
<name>A0A3B1CFA5_9ZZZZ</name>
<dbReference type="Pfam" id="PF00881">
    <property type="entry name" value="Nitroreductase"/>
    <property type="match status" value="1"/>
</dbReference>
<reference evidence="2" key="1">
    <citation type="submission" date="2018-06" db="EMBL/GenBank/DDBJ databases">
        <authorList>
            <person name="Zhirakovskaya E."/>
        </authorList>
    </citation>
    <scope>NUCLEOTIDE SEQUENCE</scope>
</reference>
<dbReference type="GO" id="GO:0016491">
    <property type="term" value="F:oxidoreductase activity"/>
    <property type="evidence" value="ECO:0007669"/>
    <property type="project" value="InterPro"/>
</dbReference>
<dbReference type="SUPFAM" id="SSF55469">
    <property type="entry name" value="FMN-dependent nitroreductase-like"/>
    <property type="match status" value="1"/>
</dbReference>
<dbReference type="CDD" id="cd02062">
    <property type="entry name" value="Nitro_FMN_reductase"/>
    <property type="match status" value="1"/>
</dbReference>
<organism evidence="2">
    <name type="scientific">hydrothermal vent metagenome</name>
    <dbReference type="NCBI Taxonomy" id="652676"/>
    <lineage>
        <taxon>unclassified sequences</taxon>
        <taxon>metagenomes</taxon>
        <taxon>ecological metagenomes</taxon>
    </lineage>
</organism>
<accession>A0A3B1CFA5</accession>
<dbReference type="InterPro" id="IPR000415">
    <property type="entry name" value="Nitroreductase-like"/>
</dbReference>
<dbReference type="Gene3D" id="3.40.109.10">
    <property type="entry name" value="NADH Oxidase"/>
    <property type="match status" value="1"/>
</dbReference>
<dbReference type="AlphaFoldDB" id="A0A3B1CFA5"/>
<feature type="non-terminal residue" evidence="2">
    <location>
        <position position="82"/>
    </location>
</feature>